<name>A0ACB9U3E1_9CETA</name>
<comment type="caution">
    <text evidence="1">The sequence shown here is derived from an EMBL/GenBank/DDBJ whole genome shotgun (WGS) entry which is preliminary data.</text>
</comment>
<organism evidence="1 2">
    <name type="scientific">Ovis ammon polii x Ovis aries</name>
    <dbReference type="NCBI Taxonomy" id="2918886"/>
    <lineage>
        <taxon>Eukaryota</taxon>
        <taxon>Metazoa</taxon>
        <taxon>Chordata</taxon>
        <taxon>Craniata</taxon>
        <taxon>Vertebrata</taxon>
        <taxon>Euteleostomi</taxon>
        <taxon>Mammalia</taxon>
        <taxon>Eutheria</taxon>
        <taxon>Laurasiatheria</taxon>
        <taxon>Artiodactyla</taxon>
        <taxon>Ruminantia</taxon>
        <taxon>Pecora</taxon>
        <taxon>Bovidae</taxon>
        <taxon>Caprinae</taxon>
        <taxon>Ovis</taxon>
    </lineage>
</organism>
<gene>
    <name evidence="1" type="ORF">MJG53_018857</name>
</gene>
<keyword evidence="2" id="KW-1185">Reference proteome</keyword>
<evidence type="ECO:0000313" key="1">
    <source>
        <dbReference type="EMBL" id="KAI4556903.1"/>
    </source>
</evidence>
<proteinExistence type="predicted"/>
<dbReference type="EMBL" id="CM043050">
    <property type="protein sequence ID" value="KAI4556903.1"/>
    <property type="molecule type" value="Genomic_DNA"/>
</dbReference>
<evidence type="ECO:0000313" key="2">
    <source>
        <dbReference type="Proteomes" id="UP001057279"/>
    </source>
</evidence>
<protein>
    <submittedName>
        <fullName evidence="1">Uncharacterized protein</fullName>
    </submittedName>
</protein>
<dbReference type="Proteomes" id="UP001057279">
    <property type="component" value="Linkage Group LG25"/>
</dbReference>
<reference evidence="1" key="1">
    <citation type="submission" date="2022-03" db="EMBL/GenBank/DDBJ databases">
        <title>Genomic analyses of argali, domestic sheep and their hybrids provide insights into chromosomal evolution, heterosis and genetic basis of agronomic traits.</title>
        <authorList>
            <person name="Li M."/>
        </authorList>
    </citation>
    <scope>NUCLEOTIDE SEQUENCE</scope>
    <source>
        <strain evidence="1">F1 hybrid</strain>
    </source>
</reference>
<sequence length="75" mass="8343">MRSVLCCGNGLIGKNKQSVSASSEGERRFLKSLFLKSRMFVFCPFTLSVLNTTSVFSIFEGENLLHLHMKISVAV</sequence>
<accession>A0ACB9U3E1</accession>